<dbReference type="Pfam" id="PF05145">
    <property type="entry name" value="AbrB"/>
    <property type="match status" value="1"/>
</dbReference>
<organism evidence="2 3">
    <name type="scientific">Natronospirillum operosum</name>
    <dbReference type="NCBI Taxonomy" id="2759953"/>
    <lineage>
        <taxon>Bacteria</taxon>
        <taxon>Pseudomonadati</taxon>
        <taxon>Pseudomonadota</taxon>
        <taxon>Gammaproteobacteria</taxon>
        <taxon>Oceanospirillales</taxon>
        <taxon>Natronospirillaceae</taxon>
        <taxon>Natronospirillum</taxon>
    </lineage>
</organism>
<dbReference type="PANTHER" id="PTHR38457">
    <property type="entry name" value="REGULATOR ABRB-RELATED"/>
    <property type="match status" value="1"/>
</dbReference>
<dbReference type="GO" id="GO:0016020">
    <property type="term" value="C:membrane"/>
    <property type="evidence" value="ECO:0007669"/>
    <property type="project" value="InterPro"/>
</dbReference>
<keyword evidence="3" id="KW-1185">Reference proteome</keyword>
<protein>
    <submittedName>
        <fullName evidence="2">AbrB family transcriptional regulator</fullName>
    </submittedName>
</protein>
<comment type="caution">
    <text evidence="2">The sequence shown here is derived from an EMBL/GenBank/DDBJ whole genome shotgun (WGS) entry which is preliminary data.</text>
</comment>
<dbReference type="Proteomes" id="UP000297475">
    <property type="component" value="Unassembled WGS sequence"/>
</dbReference>
<dbReference type="OrthoDB" id="7157734at2"/>
<evidence type="ECO:0000313" key="3">
    <source>
        <dbReference type="Proteomes" id="UP000297475"/>
    </source>
</evidence>
<keyword evidence="1" id="KW-0812">Transmembrane</keyword>
<dbReference type="EMBL" id="SRMF01000002">
    <property type="protein sequence ID" value="TGG94274.1"/>
    <property type="molecule type" value="Genomic_DNA"/>
</dbReference>
<feature type="transmembrane region" description="Helical" evidence="1">
    <location>
        <begin position="184"/>
        <end position="204"/>
    </location>
</feature>
<keyword evidence="1" id="KW-1133">Transmembrane helix</keyword>
<keyword evidence="1" id="KW-0472">Membrane</keyword>
<sequence>MRSDNKDMSKPLKVTRSLLLGFAGGAVAAWFDLPLAWMLGALVFTMVLSLGGVEISIPKPFKTSCRMAVGVILGAAVNPETLSRVGEWPVSLALVVAGVMLMAVLSTLYYRHVARFDTLTSVSASLPGAISTIPMIAIDMGADPRKMVLPHLFRITLIILIIPPLFTLWQGSGSGRLVAAEQGIDWWGVHLWALLLVPGAWYLGRLIRLPIPELTGPMILAAGLSLGGFSVTLPDWLFAVTFVVLGASIGGRFYRMPMSTLLGTGRHALVGNLVTLATTGLVALIIHWLTGVPLPVALLAVVPGGIAEMAILAAVLGVDPVFVTFHQIFRSVLINSSAPFILNRVRRHVARRSA</sequence>
<feature type="transmembrane region" description="Helical" evidence="1">
    <location>
        <begin position="211"/>
        <end position="230"/>
    </location>
</feature>
<reference evidence="2 3" key="1">
    <citation type="submission" date="2019-04" db="EMBL/GenBank/DDBJ databases">
        <title>Natronospirillum operosus gen. nov., sp. nov., a haloalkaliphilic satellite isolated from decaying biomass of laboratory culture of cyanobacterium Geitlerinema sp. and proposal of Natronospirillaceae fam. nov. and Saccharospirillaceae fam. nov.</title>
        <authorList>
            <person name="Kevbrin V."/>
            <person name="Boltyanskaya Y."/>
            <person name="Koziaeva V."/>
            <person name="Grouzdev D.S."/>
            <person name="Park M."/>
            <person name="Cho J."/>
        </authorList>
    </citation>
    <scope>NUCLEOTIDE SEQUENCE [LARGE SCALE GENOMIC DNA]</scope>
    <source>
        <strain evidence="2 3">G-116</strain>
    </source>
</reference>
<gene>
    <name evidence="2" type="ORF">E4656_08905</name>
</gene>
<evidence type="ECO:0000256" key="1">
    <source>
        <dbReference type="SAM" id="Phobius"/>
    </source>
</evidence>
<dbReference type="GO" id="GO:0010468">
    <property type="term" value="P:regulation of gene expression"/>
    <property type="evidence" value="ECO:0007669"/>
    <property type="project" value="InterPro"/>
</dbReference>
<dbReference type="PANTHER" id="PTHR38457:SF1">
    <property type="entry name" value="REGULATOR ABRB-RELATED"/>
    <property type="match status" value="1"/>
</dbReference>
<feature type="transmembrane region" description="Helical" evidence="1">
    <location>
        <begin position="236"/>
        <end position="255"/>
    </location>
</feature>
<name>A0A4Z0W878_9GAMM</name>
<feature type="transmembrane region" description="Helical" evidence="1">
    <location>
        <begin position="90"/>
        <end position="110"/>
    </location>
</feature>
<feature type="transmembrane region" description="Helical" evidence="1">
    <location>
        <begin position="37"/>
        <end position="57"/>
    </location>
</feature>
<feature type="transmembrane region" description="Helical" evidence="1">
    <location>
        <begin position="296"/>
        <end position="318"/>
    </location>
</feature>
<feature type="transmembrane region" description="Helical" evidence="1">
    <location>
        <begin position="12"/>
        <end position="31"/>
    </location>
</feature>
<feature type="transmembrane region" description="Helical" evidence="1">
    <location>
        <begin position="122"/>
        <end position="140"/>
    </location>
</feature>
<feature type="transmembrane region" description="Helical" evidence="1">
    <location>
        <begin position="152"/>
        <end position="172"/>
    </location>
</feature>
<dbReference type="AlphaFoldDB" id="A0A4Z0W878"/>
<feature type="transmembrane region" description="Helical" evidence="1">
    <location>
        <begin position="267"/>
        <end position="290"/>
    </location>
</feature>
<evidence type="ECO:0000313" key="2">
    <source>
        <dbReference type="EMBL" id="TGG94274.1"/>
    </source>
</evidence>
<accession>A0A4Z0W878</accession>
<dbReference type="InterPro" id="IPR007820">
    <property type="entry name" value="AbrB_fam"/>
</dbReference>
<proteinExistence type="predicted"/>
<dbReference type="PIRSF" id="PIRSF038991">
    <property type="entry name" value="Protein_AbrB"/>
    <property type="match status" value="1"/>
</dbReference>